<name>A0ABU1MQ04_9SPHN</name>
<keyword evidence="1" id="KW-0472">Membrane</keyword>
<keyword evidence="1" id="KW-0812">Transmembrane</keyword>
<evidence type="ECO:0000313" key="3">
    <source>
        <dbReference type="Proteomes" id="UP001184150"/>
    </source>
</evidence>
<reference evidence="2 3" key="1">
    <citation type="submission" date="2023-07" db="EMBL/GenBank/DDBJ databases">
        <title>Sorghum-associated microbial communities from plants grown in Nebraska, USA.</title>
        <authorList>
            <person name="Schachtman D."/>
        </authorList>
    </citation>
    <scope>NUCLEOTIDE SEQUENCE [LARGE SCALE GENOMIC DNA]</scope>
    <source>
        <strain evidence="2 3">DS1027</strain>
    </source>
</reference>
<feature type="transmembrane region" description="Helical" evidence="1">
    <location>
        <begin position="20"/>
        <end position="42"/>
    </location>
</feature>
<evidence type="ECO:0000313" key="2">
    <source>
        <dbReference type="EMBL" id="MDR6512087.1"/>
    </source>
</evidence>
<dbReference type="Proteomes" id="UP001184150">
    <property type="component" value="Unassembled WGS sequence"/>
</dbReference>
<feature type="transmembrane region" description="Helical" evidence="1">
    <location>
        <begin position="151"/>
        <end position="173"/>
    </location>
</feature>
<accession>A0ABU1MQ04</accession>
<keyword evidence="1" id="KW-1133">Transmembrane helix</keyword>
<evidence type="ECO:0000256" key="1">
    <source>
        <dbReference type="SAM" id="Phobius"/>
    </source>
</evidence>
<proteinExistence type="predicted"/>
<dbReference type="GO" id="GO:0004783">
    <property type="term" value="F:sulfite reductase (NADPH) activity"/>
    <property type="evidence" value="ECO:0007669"/>
    <property type="project" value="UniProtKB-EC"/>
</dbReference>
<dbReference type="EMBL" id="JAVDRD010000007">
    <property type="protein sequence ID" value="MDR6512087.1"/>
    <property type="molecule type" value="Genomic_DNA"/>
</dbReference>
<sequence>MRPTIRPPGTIALRKWLQRLHSWLGLSLGLVLAVMGATGAMLSFQDDIQARLIAPLPLRAGEAVLAPAVLLQRAALAQPGKAIARFEVDSDPTVPARISYVDKAAGAKERETVLLDRRDGRILGPLPAAALFDTVERVHRWLAMPGNGKGWGRIVTGSAAIALIVLALGGLYLRWPTKPRDWRAWLTIPPGRKGRWWWREVHLLLGGLMMAVYLLSALTGLWWSFDWYRGGVQRLLGAEQAEKSKARGKPDFALAWQGFDAATAGHSYRRIMLIVPEKGSALRFRALPVAARHNRADDAVTIDGATGKVLATDFAAQRPSGAVIVASMFEIHRGAFFGLPGRIALFVTSLSLPFFAISGVWFYLARRRMKRKGRARRVASVQPIATP</sequence>
<dbReference type="EC" id="1.8.1.2" evidence="2"/>
<dbReference type="RefSeq" id="WP_309805753.1">
    <property type="nucleotide sequence ID" value="NZ_JAVDRD010000007.1"/>
</dbReference>
<dbReference type="InterPro" id="IPR005625">
    <property type="entry name" value="PepSY-ass_TM"/>
</dbReference>
<dbReference type="Pfam" id="PF03929">
    <property type="entry name" value="PepSY_TM"/>
    <property type="match status" value="1"/>
</dbReference>
<feature type="transmembrane region" description="Helical" evidence="1">
    <location>
        <begin position="201"/>
        <end position="225"/>
    </location>
</feature>
<keyword evidence="3" id="KW-1185">Reference proteome</keyword>
<gene>
    <name evidence="2" type="ORF">J2792_002970</name>
</gene>
<dbReference type="PANTHER" id="PTHR34219">
    <property type="entry name" value="IRON-REGULATED INNER MEMBRANE PROTEIN-RELATED"/>
    <property type="match status" value="1"/>
</dbReference>
<comment type="caution">
    <text evidence="2">The sequence shown here is derived from an EMBL/GenBank/DDBJ whole genome shotgun (WGS) entry which is preliminary data.</text>
</comment>
<feature type="transmembrane region" description="Helical" evidence="1">
    <location>
        <begin position="343"/>
        <end position="364"/>
    </location>
</feature>
<keyword evidence="2" id="KW-0560">Oxidoreductase</keyword>
<organism evidence="2 3">
    <name type="scientific">Novosphingobium capsulatum</name>
    <dbReference type="NCBI Taxonomy" id="13688"/>
    <lineage>
        <taxon>Bacteria</taxon>
        <taxon>Pseudomonadati</taxon>
        <taxon>Pseudomonadota</taxon>
        <taxon>Alphaproteobacteria</taxon>
        <taxon>Sphingomonadales</taxon>
        <taxon>Sphingomonadaceae</taxon>
        <taxon>Novosphingobium</taxon>
    </lineage>
</organism>
<protein>
    <submittedName>
        <fullName evidence="2">Sulfite reductase (NADPH) flavoprotein alpha-component</fullName>
        <ecNumber evidence="2">1.8.1.2</ecNumber>
    </submittedName>
</protein>
<dbReference type="PANTHER" id="PTHR34219:SF3">
    <property type="entry name" value="BLL7967 PROTEIN"/>
    <property type="match status" value="1"/>
</dbReference>